<comment type="catalytic activity">
    <reaction evidence="5 6 8">
        <text>RNA(n) + a ribonucleoside 5'-triphosphate = RNA(n+1) + diphosphate</text>
        <dbReference type="Rhea" id="RHEA:21248"/>
        <dbReference type="Rhea" id="RHEA-COMP:14527"/>
        <dbReference type="Rhea" id="RHEA-COMP:17342"/>
        <dbReference type="ChEBI" id="CHEBI:33019"/>
        <dbReference type="ChEBI" id="CHEBI:61557"/>
        <dbReference type="ChEBI" id="CHEBI:140395"/>
        <dbReference type="EC" id="2.7.7.6"/>
    </reaction>
</comment>
<proteinExistence type="inferred from homology"/>
<dbReference type="CDD" id="cd00653">
    <property type="entry name" value="RNA_pol_B_RPB2"/>
    <property type="match status" value="1"/>
</dbReference>
<dbReference type="InterPro" id="IPR007641">
    <property type="entry name" value="RNA_pol_Rpb2_7"/>
</dbReference>
<evidence type="ECO:0000256" key="2">
    <source>
        <dbReference type="ARBA" id="ARBA00022679"/>
    </source>
</evidence>
<comment type="function">
    <text evidence="6 8">DNA-dependent RNA polymerase catalyzes the transcription of DNA into RNA using the four ribonucleoside triphosphates as substrates.</text>
</comment>
<dbReference type="Pfam" id="PF04565">
    <property type="entry name" value="RNA_pol_Rpb2_3"/>
    <property type="match status" value="1"/>
</dbReference>
<dbReference type="GO" id="GO:0000428">
    <property type="term" value="C:DNA-directed RNA polymerase complex"/>
    <property type="evidence" value="ECO:0007669"/>
    <property type="project" value="UniProtKB-KW"/>
</dbReference>
<evidence type="ECO:0000259" key="11">
    <source>
        <dbReference type="Pfam" id="PF04561"/>
    </source>
</evidence>
<name>A0A1F5EHM0_9BACT</name>
<evidence type="ECO:0000256" key="8">
    <source>
        <dbReference type="RuleBase" id="RU363031"/>
    </source>
</evidence>
<comment type="subunit">
    <text evidence="6 8">The RNAP catalytic core consists of 2 alpha, 1 beta, 1 beta' and 1 omega subunit. When a sigma factor is associated with the core the holoenzyme is formed, which can initiate transcription.</text>
</comment>
<dbReference type="Pfam" id="PF04563">
    <property type="entry name" value="RNA_pol_Rpb2_1"/>
    <property type="match status" value="1"/>
</dbReference>
<evidence type="ECO:0000256" key="7">
    <source>
        <dbReference type="RuleBase" id="RU000434"/>
    </source>
</evidence>
<sequence length="1048" mass="117538">MEKKYFGKFKEPLADLPNLIEAQTTSNKWFLEEGIKEVLKEFGPIRDYSEKKFELEFKGFSLAKPEHDEFYAKENKLTYDASLKVKVKLKNITLNSEKEQDIFFLDLPLMTDHGTFIINGVERVVVPQLTRSFGVFFTSQEIKGKKYFGSKIIPQRGAWIEFESDSDGVIYVRIDRKRKFPVTSLLRIITNSDDLKSVISDKNIKAILEPSFAKDPAKTLNESYVEVYRRLRDGGMVAPSHAREFVDSVFSSEKYDLSEVGRYNFNNRFKRSLEKKDLALRLITEEDIKIIIERIVKLNSTPNSVEDDIDHLGMRRVRYYGEMIQQKFRVGMLQMKRNIQDRMSIIDAESVLPVQFISARPLQARIKEFFTTNQLSQFMPQDNILYELESLRTVSALGPGGLVRERASFEVRDVHTSHYGRLCPIQTPEGPNIGLILRLASYARVNPYGMIETPFAKVKNGKITNEIVFLNALEEEEKNIAHSAIGYDKNGVILDKFVEVRNTGKPALVDKNDVDYIDVATNQAFSIGTTMIPFVNHDDANRALMGSNMQKQAVPCLIPEAPLVATGIEEKAAKDVGRLVFAKEGGVVSYVDAKKIKVKNSSGKEDEYNLVNFSRTNNFSAFHQRPSVDLDQKVKKGDVLADVTSSDKGQIAVGQNMLVAFMSWSGANYEDAIILSERLVKDSKFTSIHIEEFVEDVRDTKLGPEITTHDIPNVSESKLRNLDEEGIIRVGAEVGPGDVLVGKITPKGETQLTPEERLLRSIFGEKARDVKDTSLRMPGGKKGRVTKVKVFSRKEGEINESGVIKKIYIEVAELRNITVGDKLAGRHGNKGVISRILPVEDMPHMEDGTPVDVILTPLGVPSRMNLGQILELHLGLAAKKLNYQAIVPPFMGATDVEIKEELKKAGYNENGKMKLIDGRTGEAFNQEVAVGYMYILKLHHMVEDKIHMRSVGPYSLINQQPLGGKAQGGGQRFGEMEVWALLGHGAAYTLREVLTIKSDDILGRSAAFDAIIKGKRIPEPNIPASFNVLLKNLRGLALDADLKQGKKA</sequence>
<dbReference type="GO" id="GO:0003677">
    <property type="term" value="F:DNA binding"/>
    <property type="evidence" value="ECO:0007669"/>
    <property type="project" value="UniProtKB-UniRule"/>
</dbReference>
<keyword evidence="1 6" id="KW-0240">DNA-directed RNA polymerase</keyword>
<accession>A0A1F5EHM0</accession>
<dbReference type="SUPFAM" id="SSF64484">
    <property type="entry name" value="beta and beta-prime subunits of DNA dependent RNA-polymerase"/>
    <property type="match status" value="1"/>
</dbReference>
<feature type="domain" description="RNA polymerase Rpb2" evidence="11">
    <location>
        <begin position="147"/>
        <end position="318"/>
    </location>
</feature>
<dbReference type="Gene3D" id="3.90.1100.10">
    <property type="match status" value="1"/>
</dbReference>
<evidence type="ECO:0000259" key="13">
    <source>
        <dbReference type="Pfam" id="PF04565"/>
    </source>
</evidence>
<dbReference type="NCBIfam" id="NF001616">
    <property type="entry name" value="PRK00405.1"/>
    <property type="match status" value="1"/>
</dbReference>
<dbReference type="InterPro" id="IPR007121">
    <property type="entry name" value="RNA_pol_bsu_CS"/>
</dbReference>
<keyword evidence="3 6" id="KW-0548">Nucleotidyltransferase</keyword>
<evidence type="ECO:0000259" key="10">
    <source>
        <dbReference type="Pfam" id="PF04560"/>
    </source>
</evidence>
<dbReference type="Gene3D" id="2.40.50.100">
    <property type="match status" value="1"/>
</dbReference>
<dbReference type="PROSITE" id="PS01166">
    <property type="entry name" value="RNA_POL_BETA"/>
    <property type="match status" value="1"/>
</dbReference>
<dbReference type="InterPro" id="IPR007645">
    <property type="entry name" value="RNA_pol_Rpb2_3"/>
</dbReference>
<feature type="domain" description="RNA polymerase beta subunit protrusion" evidence="12">
    <location>
        <begin position="19"/>
        <end position="360"/>
    </location>
</feature>
<comment type="caution">
    <text evidence="15">The sequence shown here is derived from an EMBL/GenBank/DDBJ whole genome shotgun (WGS) entry which is preliminary data.</text>
</comment>
<dbReference type="InterPro" id="IPR037034">
    <property type="entry name" value="RNA_pol_Rpb2_2_sf"/>
</dbReference>
<evidence type="ECO:0000259" key="12">
    <source>
        <dbReference type="Pfam" id="PF04563"/>
    </source>
</evidence>
<feature type="domain" description="RNA polymerase Rpb2" evidence="10">
    <location>
        <begin position="969"/>
        <end position="1042"/>
    </location>
</feature>
<dbReference type="Gene3D" id="2.40.270.10">
    <property type="entry name" value="DNA-directed RNA polymerase, subunit 2, domain 6"/>
    <property type="match status" value="2"/>
</dbReference>
<dbReference type="Gene3D" id="2.40.50.150">
    <property type="match status" value="1"/>
</dbReference>
<dbReference type="InterPro" id="IPR014724">
    <property type="entry name" value="RNA_pol_RPB2_OB-fold"/>
</dbReference>
<protein>
    <recommendedName>
        <fullName evidence="6 8">DNA-directed RNA polymerase subunit beta</fullName>
        <shortName evidence="6">RNAP subunit beta</shortName>
        <ecNumber evidence="6 8">2.7.7.6</ecNumber>
    </recommendedName>
    <alternativeName>
        <fullName evidence="6">RNA polymerase subunit beta</fullName>
    </alternativeName>
    <alternativeName>
        <fullName evidence="6">Transcriptase subunit beta</fullName>
    </alternativeName>
</protein>
<evidence type="ECO:0000256" key="5">
    <source>
        <dbReference type="ARBA" id="ARBA00048552"/>
    </source>
</evidence>
<dbReference type="Pfam" id="PF10385">
    <property type="entry name" value="RNA_pol_Rpb2_45"/>
    <property type="match status" value="1"/>
</dbReference>
<evidence type="ECO:0000256" key="3">
    <source>
        <dbReference type="ARBA" id="ARBA00022695"/>
    </source>
</evidence>
<evidence type="ECO:0000259" key="14">
    <source>
        <dbReference type="Pfam" id="PF10385"/>
    </source>
</evidence>
<reference evidence="15 16" key="1">
    <citation type="journal article" date="2016" name="Nat. Commun.">
        <title>Thousands of microbial genomes shed light on interconnected biogeochemical processes in an aquifer system.</title>
        <authorList>
            <person name="Anantharaman K."/>
            <person name="Brown C.T."/>
            <person name="Hug L.A."/>
            <person name="Sharon I."/>
            <person name="Castelle C.J."/>
            <person name="Probst A.J."/>
            <person name="Thomas B.C."/>
            <person name="Singh A."/>
            <person name="Wilkins M.J."/>
            <person name="Karaoz U."/>
            <person name="Brodie E.L."/>
            <person name="Williams K.H."/>
            <person name="Hubbard S.S."/>
            <person name="Banfield J.F."/>
        </authorList>
    </citation>
    <scope>NUCLEOTIDE SEQUENCE [LARGE SCALE GENOMIC DNA]</scope>
</reference>
<dbReference type="InterPro" id="IPR037033">
    <property type="entry name" value="DNA-dir_RNAP_su2_hyb_sf"/>
</dbReference>
<dbReference type="InterPro" id="IPR010243">
    <property type="entry name" value="RNA_pol_bsu_bac"/>
</dbReference>
<evidence type="ECO:0000259" key="9">
    <source>
        <dbReference type="Pfam" id="PF00562"/>
    </source>
</evidence>
<evidence type="ECO:0000256" key="6">
    <source>
        <dbReference type="HAMAP-Rule" id="MF_01321"/>
    </source>
</evidence>
<dbReference type="Gene3D" id="2.30.150.10">
    <property type="entry name" value="DNA-directed RNA polymerase, beta subunit, external 1 domain"/>
    <property type="match status" value="1"/>
</dbReference>
<dbReference type="Pfam" id="PF00562">
    <property type="entry name" value="RNA_pol_Rpb2_6"/>
    <property type="match status" value="1"/>
</dbReference>
<dbReference type="InterPro" id="IPR019462">
    <property type="entry name" value="DNA-dir_RNA_pol_bsu_external_1"/>
</dbReference>
<dbReference type="HAMAP" id="MF_01321">
    <property type="entry name" value="RNApol_bact_RpoB"/>
    <property type="match status" value="1"/>
</dbReference>
<evidence type="ECO:0000313" key="16">
    <source>
        <dbReference type="Proteomes" id="UP000179003"/>
    </source>
</evidence>
<dbReference type="Pfam" id="PF04561">
    <property type="entry name" value="RNA_pol_Rpb2_2"/>
    <property type="match status" value="1"/>
</dbReference>
<dbReference type="EMBL" id="MFAE01000014">
    <property type="protein sequence ID" value="OGD66820.1"/>
    <property type="molecule type" value="Genomic_DNA"/>
</dbReference>
<dbReference type="PANTHER" id="PTHR20856">
    <property type="entry name" value="DNA-DIRECTED RNA POLYMERASE I SUBUNIT 2"/>
    <property type="match status" value="1"/>
</dbReference>
<dbReference type="InterPro" id="IPR042107">
    <property type="entry name" value="DNA-dir_RNA_pol_bsu_ext_1_sf"/>
</dbReference>
<dbReference type="GO" id="GO:0006351">
    <property type="term" value="P:DNA-templated transcription"/>
    <property type="evidence" value="ECO:0007669"/>
    <property type="project" value="UniProtKB-UniRule"/>
</dbReference>
<dbReference type="Pfam" id="PF04560">
    <property type="entry name" value="RNA_pol_Rpb2_7"/>
    <property type="match status" value="1"/>
</dbReference>
<dbReference type="InterPro" id="IPR007120">
    <property type="entry name" value="DNA-dir_RNAP_su2_dom"/>
</dbReference>
<dbReference type="GO" id="GO:0003899">
    <property type="term" value="F:DNA-directed RNA polymerase activity"/>
    <property type="evidence" value="ECO:0007669"/>
    <property type="project" value="UniProtKB-UniRule"/>
</dbReference>
<comment type="similarity">
    <text evidence="6 7">Belongs to the RNA polymerase beta chain family.</text>
</comment>
<dbReference type="AlphaFoldDB" id="A0A1F5EHM0"/>
<dbReference type="GO" id="GO:0032549">
    <property type="term" value="F:ribonucleoside binding"/>
    <property type="evidence" value="ECO:0007669"/>
    <property type="project" value="InterPro"/>
</dbReference>
<dbReference type="InterPro" id="IPR015712">
    <property type="entry name" value="DNA-dir_RNA_pol_su2"/>
</dbReference>
<feature type="domain" description="DNA-directed RNA polymerase subunit 2 hybrid-binding" evidence="9">
    <location>
        <begin position="582"/>
        <end position="967"/>
    </location>
</feature>
<keyword evidence="2 6" id="KW-0808">Transferase</keyword>
<dbReference type="Gene3D" id="3.90.1800.10">
    <property type="entry name" value="RNA polymerase alpha subunit dimerisation domain"/>
    <property type="match status" value="1"/>
</dbReference>
<dbReference type="InterPro" id="IPR007642">
    <property type="entry name" value="RNA_pol_Rpb2_2"/>
</dbReference>
<feature type="domain" description="RNA polymerase Rpb2" evidence="13">
    <location>
        <begin position="377"/>
        <end position="445"/>
    </location>
</feature>
<organism evidence="15 16">
    <name type="scientific">Candidatus Campbellbacteria bacterium RIFOXYC2_FULL_35_25</name>
    <dbReference type="NCBI Taxonomy" id="1797582"/>
    <lineage>
        <taxon>Bacteria</taxon>
        <taxon>Candidatus Campbelliibacteriota</taxon>
    </lineage>
</organism>
<evidence type="ECO:0000313" key="15">
    <source>
        <dbReference type="EMBL" id="OGD66820.1"/>
    </source>
</evidence>
<evidence type="ECO:0000256" key="4">
    <source>
        <dbReference type="ARBA" id="ARBA00023163"/>
    </source>
</evidence>
<keyword evidence="4 6" id="KW-0804">Transcription</keyword>
<evidence type="ECO:0000256" key="1">
    <source>
        <dbReference type="ARBA" id="ARBA00022478"/>
    </source>
</evidence>
<dbReference type="InterPro" id="IPR007644">
    <property type="entry name" value="RNA_pol_bsu_protrusion"/>
</dbReference>
<feature type="domain" description="DNA-directed RNA polymerase beta subunit external 1" evidence="14">
    <location>
        <begin position="456"/>
        <end position="520"/>
    </location>
</feature>
<dbReference type="EC" id="2.7.7.6" evidence="6 8"/>
<gene>
    <name evidence="6" type="primary">rpoB</name>
    <name evidence="15" type="ORF">A2442_01580</name>
</gene>
<dbReference type="Gene3D" id="3.90.1110.10">
    <property type="entry name" value="RNA polymerase Rpb2, domain 2"/>
    <property type="match status" value="1"/>
</dbReference>
<dbReference type="STRING" id="1797582.A2442_01580"/>
<dbReference type="Proteomes" id="UP000179003">
    <property type="component" value="Unassembled WGS sequence"/>
</dbReference>